<evidence type="ECO:0000256" key="1">
    <source>
        <dbReference type="ARBA" id="ARBA00023054"/>
    </source>
</evidence>
<accession>A0A9D4JFI2</accession>
<feature type="coiled-coil region" evidence="2">
    <location>
        <begin position="765"/>
        <end position="792"/>
    </location>
</feature>
<dbReference type="PANTHER" id="PTHR32083:SF48">
    <property type="entry name" value="TRANS-GOLGI NETWORK-LOCALIZED SYP41-INTERACTING PROTEIN 1"/>
    <property type="match status" value="1"/>
</dbReference>
<reference evidence="3" key="2">
    <citation type="submission" date="2020-11" db="EMBL/GenBank/DDBJ databases">
        <authorList>
            <person name="McCartney M.A."/>
            <person name="Auch B."/>
            <person name="Kono T."/>
            <person name="Mallez S."/>
            <person name="Becker A."/>
            <person name="Gohl D.M."/>
            <person name="Silverstein K.A.T."/>
            <person name="Koren S."/>
            <person name="Bechman K.B."/>
            <person name="Herman A."/>
            <person name="Abrahante J.E."/>
            <person name="Garbe J."/>
        </authorList>
    </citation>
    <scope>NUCLEOTIDE SEQUENCE</scope>
    <source>
        <strain evidence="3">Duluth1</strain>
        <tissue evidence="3">Whole animal</tissue>
    </source>
</reference>
<dbReference type="Proteomes" id="UP000828390">
    <property type="component" value="Unassembled WGS sequence"/>
</dbReference>
<keyword evidence="4" id="KW-1185">Reference proteome</keyword>
<evidence type="ECO:0000313" key="4">
    <source>
        <dbReference type="Proteomes" id="UP000828390"/>
    </source>
</evidence>
<evidence type="ECO:0000313" key="3">
    <source>
        <dbReference type="EMBL" id="KAH3805807.1"/>
    </source>
</evidence>
<reference evidence="3" key="1">
    <citation type="journal article" date="2019" name="bioRxiv">
        <title>The Genome of the Zebra Mussel, Dreissena polymorpha: A Resource for Invasive Species Research.</title>
        <authorList>
            <person name="McCartney M.A."/>
            <person name="Auch B."/>
            <person name="Kono T."/>
            <person name="Mallez S."/>
            <person name="Zhang Y."/>
            <person name="Obille A."/>
            <person name="Becker A."/>
            <person name="Abrahante J.E."/>
            <person name="Garbe J."/>
            <person name="Badalamenti J.P."/>
            <person name="Herman A."/>
            <person name="Mangelson H."/>
            <person name="Liachko I."/>
            <person name="Sullivan S."/>
            <person name="Sone E.D."/>
            <person name="Koren S."/>
            <person name="Silverstein K.A.T."/>
            <person name="Beckman K.B."/>
            <person name="Gohl D.M."/>
        </authorList>
    </citation>
    <scope>NUCLEOTIDE SEQUENCE</scope>
    <source>
        <strain evidence="3">Duluth1</strain>
        <tissue evidence="3">Whole animal</tissue>
    </source>
</reference>
<comment type="caution">
    <text evidence="3">The sequence shown here is derived from an EMBL/GenBank/DDBJ whole genome shotgun (WGS) entry which is preliminary data.</text>
</comment>
<keyword evidence="1 2" id="KW-0175">Coiled coil</keyword>
<dbReference type="GO" id="GO:0005856">
    <property type="term" value="C:cytoskeleton"/>
    <property type="evidence" value="ECO:0007669"/>
    <property type="project" value="TreeGrafter"/>
</dbReference>
<sequence>MNKTLIREDEKLHLQDTSVPALSKRHKQATKTIKMTNNTLQNVAKEIETLTNFVSKLKQRIGTFETLNISSSEIETNLTFLENRLSIMKQHYINVQEIVDKFEKDLNTYNGQGENITIDDVNSNLTSFNKTLEMVESVLSKIDLEAFEIDDHLFSLNATMKNTNDALDVFEEQLKRSNKQEEIIREIGVKIEQTTNTIEYMRDSVKRLNQSYSNMQVVYKNVLDTAKNNTIVKSLLLAAEENIDELSDLLDIVKQQYNTNLVDFSNMNETLLRSISTYAELIDTLTAVQKLDEQLRSSINEIEHQVLNAANETSRSNNSITHLTTVMDNLNTSLHQEQVKYDFLQNNYGNLTTKLDGLKSPMENANATINNMKDLVAKTDSSINKLAQRFKTFNNILIPINTTKAELGLLDESIRNSSGLLNSLMADYNLVRTNISELTDKTKNISEVMETYDAMNGTLDDIIHNLTDINASLTNVETQANLLTLQSQNIERRLDHFDKLFNKTSGFKEKVTDIGNAVNSSNTHIEQISQYITNSLEKLTAMKVMYKSIHNKTIQNDLDELLKNMSSQSDMINIFRNNQTKISDDFYEIESVYKDVLRNMQQPIEALDKFDNILSITNDSLSNLSKDIDSLIVSKTDLQLQTETTGPIIADLEKRIQQLNETMQKEQVKRDFITVMYPIMLSQLNNMSRSYEGINATLIHVENVITITETHLNSVTTRINGINAIQIPVNDEEHLMNMTKQVQINNTNIYNTITDRLKALNIERLKDTSLTMDELQSLYDDFQNESNTIRDAFDKIKDNVFFVEKTTRLVNETVTDVNKTLDNFMEMEKVFESVINVNDKLEVNFSQTNQVINNLSNEINSIYELFNTMVNKFQHLNDSKILSAKDAIRIILEEETSRINTLKQSMQALQSNKSAINSTIRDLDQTLYATKMVLEQLKDHILNVNATAPGVVNSLVDASQASSDLNSSAHDIIPQLHYLLTKVKALNIELEVEQEKIEFLRKNKPMLSERLKYITDNLESTNKNITLVDVNLSDLKIYIRNVGERLATFKQLDITTSHEMDKWTVLHSKKENLLKTFSDISNSFRNVSNAMKSLDEKNNTIDDLKTVLSTINRTISNIEKKHYNLNRNLTSIKVEAHETNTTLKGLWKSMDNYSGLLKFTNDTGFKIQQLNNTKDYIDNAFNSIGKFTKQINVSLSEMNAAYKPLQNDEWKDNYTLFMKQLESEFQSVKLRNETFLPIAFRTENNNKLYESVKSFLDTERLNRENITPSTIDMNNKLEIANKNGTALEPDLAAIKLQVESHVERGTKLQEQITRLNATLKEELDKFEFLNATLVPTQFKFNATCETVPGKYTERQLFH</sequence>
<dbReference type="PANTHER" id="PTHR32083">
    <property type="entry name" value="CILIA AND FLAGELLA-ASSOCIATED PROTEIN 58-RELATED"/>
    <property type="match status" value="1"/>
</dbReference>
<name>A0A9D4JFI2_DREPO</name>
<gene>
    <name evidence="3" type="ORF">DPMN_134116</name>
</gene>
<evidence type="ECO:0000256" key="2">
    <source>
        <dbReference type="SAM" id="Coils"/>
    </source>
</evidence>
<protein>
    <submittedName>
        <fullName evidence="3">Uncharacterized protein</fullName>
    </submittedName>
</protein>
<organism evidence="3 4">
    <name type="scientific">Dreissena polymorpha</name>
    <name type="common">Zebra mussel</name>
    <name type="synonym">Mytilus polymorpha</name>
    <dbReference type="NCBI Taxonomy" id="45954"/>
    <lineage>
        <taxon>Eukaryota</taxon>
        <taxon>Metazoa</taxon>
        <taxon>Spiralia</taxon>
        <taxon>Lophotrochozoa</taxon>
        <taxon>Mollusca</taxon>
        <taxon>Bivalvia</taxon>
        <taxon>Autobranchia</taxon>
        <taxon>Heteroconchia</taxon>
        <taxon>Euheterodonta</taxon>
        <taxon>Imparidentia</taxon>
        <taxon>Neoheterodontei</taxon>
        <taxon>Myida</taxon>
        <taxon>Dreissenoidea</taxon>
        <taxon>Dreissenidae</taxon>
        <taxon>Dreissena</taxon>
    </lineage>
</organism>
<dbReference type="EMBL" id="JAIWYP010000006">
    <property type="protein sequence ID" value="KAH3805807.1"/>
    <property type="molecule type" value="Genomic_DNA"/>
</dbReference>
<proteinExistence type="predicted"/>